<evidence type="ECO:0000256" key="1">
    <source>
        <dbReference type="ARBA" id="ARBA00004196"/>
    </source>
</evidence>
<keyword evidence="8" id="KW-1185">Reference proteome</keyword>
<evidence type="ECO:0000313" key="8">
    <source>
        <dbReference type="Proteomes" id="UP000234845"/>
    </source>
</evidence>
<organism evidence="7 8">
    <name type="scientific">Kineobactrum sediminis</name>
    <dbReference type="NCBI Taxonomy" id="1905677"/>
    <lineage>
        <taxon>Bacteria</taxon>
        <taxon>Pseudomonadati</taxon>
        <taxon>Pseudomonadota</taxon>
        <taxon>Gammaproteobacteria</taxon>
        <taxon>Cellvibrionales</taxon>
        <taxon>Halieaceae</taxon>
        <taxon>Kineobactrum</taxon>
    </lineage>
</organism>
<evidence type="ECO:0000256" key="3">
    <source>
        <dbReference type="ARBA" id="ARBA00022448"/>
    </source>
</evidence>
<dbReference type="InterPro" id="IPR039424">
    <property type="entry name" value="SBP_5"/>
</dbReference>
<dbReference type="GO" id="GO:0030313">
    <property type="term" value="C:cell envelope"/>
    <property type="evidence" value="ECO:0007669"/>
    <property type="project" value="UniProtKB-SubCell"/>
</dbReference>
<dbReference type="AlphaFoldDB" id="A0A2N5XYH7"/>
<feature type="domain" description="Solute-binding protein family 5" evidence="6">
    <location>
        <begin position="122"/>
        <end position="541"/>
    </location>
</feature>
<dbReference type="OrthoDB" id="9801912at2"/>
<keyword evidence="5" id="KW-0472">Membrane</keyword>
<evidence type="ECO:0000256" key="4">
    <source>
        <dbReference type="ARBA" id="ARBA00022729"/>
    </source>
</evidence>
<accession>A0A2N5XYH7</accession>
<dbReference type="SUPFAM" id="SSF53850">
    <property type="entry name" value="Periplasmic binding protein-like II"/>
    <property type="match status" value="1"/>
</dbReference>
<dbReference type="Pfam" id="PF00496">
    <property type="entry name" value="SBP_bac_5"/>
    <property type="match status" value="1"/>
</dbReference>
<dbReference type="CDD" id="cd08505">
    <property type="entry name" value="PBP2_NikA_DppA_OppA_like_18"/>
    <property type="match status" value="1"/>
</dbReference>
<evidence type="ECO:0000256" key="5">
    <source>
        <dbReference type="SAM" id="Phobius"/>
    </source>
</evidence>
<evidence type="ECO:0000313" key="7">
    <source>
        <dbReference type="EMBL" id="PLW81198.1"/>
    </source>
</evidence>
<dbReference type="PANTHER" id="PTHR30290:SF10">
    <property type="entry name" value="PERIPLASMIC OLIGOPEPTIDE-BINDING PROTEIN-RELATED"/>
    <property type="match status" value="1"/>
</dbReference>
<sequence length="677" mass="77605">MSPAPPKHLDPAVSYASDESLFLMQIYEPPMGYHFLKRPYELIPLGVESFPTITYLNAEGESVEPDSADVAFSRYHLSVREDARYQPHPAFVTDAEGDALYLFTDPEQGREYGQIGDFPLTDSRPVRANDYVYAIKRLADPFNGSPMLGFMAQYIVGMKDFSNTLQLVPRNGWVNLDQYPMAGLEVIDEYNYTITIEGRYPQFTYWLAMHFFSPIAPEVDRFFRNPGFADRNLTLDWWPVGSGPFMMVKNDPNSEIVLERNPNFREDYYPEEGAPGDAEAGLLADAGKRLPMIDRAVFRLEKEVLSLWTKFLQGYYDRSGEVHGNTTGVFDQAFVVGPDGVELSDDLEDHGITVSPDVKPGIYYYGFNMRDPVLGGYTEEKRKLRRALQIAFDTEEYLNIFYKGNGIPAQMPIPPGIPGFVEGPEGINPHVYDWVDGEPRRKSIEHARQLLVEAGYPNGRDVRTGEPLKIFIDVQSQAISNTSMNWIDRAFARIGVQVEYRPADWNRTREKLLTGNTQIYSHGWLADYPDPENFLFLLYGPESPLICNCDGANNSNYEREEYDQLFRSMRVLPPGPERLDIVSRMVDMLRDDAVWLFAYYPKDIYLNNSWVHNTKRHGISKNTLKYLRIDEELREQKREEWNQPVTWPLFAAAILLLALILPGVIAYRRRLTATARQ</sequence>
<evidence type="ECO:0000259" key="6">
    <source>
        <dbReference type="Pfam" id="PF00496"/>
    </source>
</evidence>
<comment type="caution">
    <text evidence="7">The sequence shown here is derived from an EMBL/GenBank/DDBJ whole genome shotgun (WGS) entry which is preliminary data.</text>
</comment>
<keyword evidence="4" id="KW-0732">Signal</keyword>
<proteinExistence type="inferred from homology"/>
<dbReference type="Gene3D" id="3.40.190.10">
    <property type="entry name" value="Periplasmic binding protein-like II"/>
    <property type="match status" value="1"/>
</dbReference>
<keyword evidence="5" id="KW-0812">Transmembrane</keyword>
<dbReference type="GO" id="GO:1904680">
    <property type="term" value="F:peptide transmembrane transporter activity"/>
    <property type="evidence" value="ECO:0007669"/>
    <property type="project" value="TreeGrafter"/>
</dbReference>
<keyword evidence="5" id="KW-1133">Transmembrane helix</keyword>
<reference evidence="8" key="1">
    <citation type="submission" date="2017-11" db="EMBL/GenBank/DDBJ databases">
        <title>The draft genome sequence of Chromatocurvus sp. F02.</title>
        <authorList>
            <person name="Du Z.-J."/>
            <person name="Chang Y.-Q."/>
        </authorList>
    </citation>
    <scope>NUCLEOTIDE SEQUENCE [LARGE SCALE GENOMIC DNA]</scope>
    <source>
        <strain evidence="8">F02</strain>
    </source>
</reference>
<dbReference type="Proteomes" id="UP000234845">
    <property type="component" value="Unassembled WGS sequence"/>
</dbReference>
<keyword evidence="3" id="KW-0813">Transport</keyword>
<name>A0A2N5XYH7_9GAMM</name>
<dbReference type="GO" id="GO:0015833">
    <property type="term" value="P:peptide transport"/>
    <property type="evidence" value="ECO:0007669"/>
    <property type="project" value="TreeGrafter"/>
</dbReference>
<dbReference type="Gene3D" id="3.10.105.10">
    <property type="entry name" value="Dipeptide-binding Protein, Domain 3"/>
    <property type="match status" value="1"/>
</dbReference>
<protein>
    <submittedName>
        <fullName evidence="7">Peptide ABC transporter substrate-binding protein</fullName>
    </submittedName>
</protein>
<comment type="subcellular location">
    <subcellularLocation>
        <location evidence="1">Cell envelope</location>
    </subcellularLocation>
</comment>
<comment type="similarity">
    <text evidence="2">Belongs to the bacterial solute-binding protein 5 family.</text>
</comment>
<dbReference type="EMBL" id="PKLZ01000016">
    <property type="protein sequence ID" value="PLW81198.1"/>
    <property type="molecule type" value="Genomic_DNA"/>
</dbReference>
<gene>
    <name evidence="7" type="ORF">CWI75_17200</name>
</gene>
<dbReference type="InterPro" id="IPR000914">
    <property type="entry name" value="SBP_5_dom"/>
</dbReference>
<feature type="transmembrane region" description="Helical" evidence="5">
    <location>
        <begin position="647"/>
        <end position="667"/>
    </location>
</feature>
<evidence type="ECO:0000256" key="2">
    <source>
        <dbReference type="ARBA" id="ARBA00005695"/>
    </source>
</evidence>
<dbReference type="PANTHER" id="PTHR30290">
    <property type="entry name" value="PERIPLASMIC BINDING COMPONENT OF ABC TRANSPORTER"/>
    <property type="match status" value="1"/>
</dbReference>